<protein>
    <submittedName>
        <fullName evidence="6">Aspartyl beta-hydroxylase</fullName>
    </submittedName>
</protein>
<organism evidence="6 7">
    <name type="scientific">Pandoraea oxalativorans</name>
    <dbReference type="NCBI Taxonomy" id="573737"/>
    <lineage>
        <taxon>Bacteria</taxon>
        <taxon>Pseudomonadati</taxon>
        <taxon>Pseudomonadota</taxon>
        <taxon>Betaproteobacteria</taxon>
        <taxon>Burkholderiales</taxon>
        <taxon>Burkholderiaceae</taxon>
        <taxon>Pandoraea</taxon>
    </lineage>
</organism>
<dbReference type="GO" id="GO:0051213">
    <property type="term" value="F:dioxygenase activity"/>
    <property type="evidence" value="ECO:0007669"/>
    <property type="project" value="UniProtKB-KW"/>
</dbReference>
<proteinExistence type="inferred from homology"/>
<dbReference type="AlphaFoldDB" id="A0A0E3U4L2"/>
<feature type="transmembrane region" description="Helical" evidence="4">
    <location>
        <begin position="280"/>
        <end position="297"/>
    </location>
</feature>
<dbReference type="InterPro" id="IPR027443">
    <property type="entry name" value="IPNS-like_sf"/>
</dbReference>
<reference evidence="6" key="1">
    <citation type="submission" date="2016-06" db="EMBL/GenBank/DDBJ databases">
        <title>Pandoraea oxalativorans DSM 23570 Genome Sequencing.</title>
        <authorList>
            <person name="Ee R."/>
            <person name="Lim Y.-L."/>
            <person name="Yong D."/>
            <person name="Yin W.-F."/>
            <person name="Chan K.-G."/>
        </authorList>
    </citation>
    <scope>NUCLEOTIDE SEQUENCE</scope>
    <source>
        <strain evidence="6">DSM 23570</strain>
    </source>
</reference>
<dbReference type="Pfam" id="PF05118">
    <property type="entry name" value="Asp_Arg_Hydrox"/>
    <property type="match status" value="1"/>
</dbReference>
<keyword evidence="4" id="KW-1133">Transmembrane helix</keyword>
<keyword evidence="7" id="KW-1185">Reference proteome</keyword>
<dbReference type="SUPFAM" id="SSF51197">
    <property type="entry name" value="Clavaminate synthase-like"/>
    <property type="match status" value="1"/>
</dbReference>
<sequence>MKWIVLAIIAACAVYVHFRGKVRHKFFRQLSDHSTFLAPLNVFMYTFSRVPTTPYLKSDDFPELAPLRQNWEAIRAEAMSLLDTRRITASDTYNDVGFNSFFKSGWKRFYLKWYDESHPSANALCPVTTELVRKIPTIKAAMFAELPHGSRLVRHRDPYAGSLRYHLGLVTPNDDRCYIDVDGQRYSWRDGEGVMFDETYIHYAENQSGQNRIILFCDVERPMKYRWTQAINRWFGRHLVGAAASPNDAGDRTGGLNKVFKYIYSIRVVGKRLKAWNRTVYYAVKWALFGGILLWILW</sequence>
<evidence type="ECO:0000256" key="2">
    <source>
        <dbReference type="ARBA" id="ARBA00022964"/>
    </source>
</evidence>
<dbReference type="PANTHER" id="PTHR46332">
    <property type="entry name" value="ASPARTATE BETA-HYDROXYLASE DOMAIN-CONTAINING PROTEIN 2"/>
    <property type="match status" value="1"/>
</dbReference>
<dbReference type="KEGG" id="pox:MB84_01330"/>
<dbReference type="PATRIC" id="fig|573737.6.peg.1032"/>
<evidence type="ECO:0000313" key="6">
    <source>
        <dbReference type="EMBL" id="AKC68384.1"/>
    </source>
</evidence>
<dbReference type="InterPro" id="IPR007803">
    <property type="entry name" value="Asp/Arg/Pro-Hydrxlase"/>
</dbReference>
<evidence type="ECO:0000256" key="4">
    <source>
        <dbReference type="SAM" id="Phobius"/>
    </source>
</evidence>
<evidence type="ECO:0000256" key="3">
    <source>
        <dbReference type="ARBA" id="ARBA00023002"/>
    </source>
</evidence>
<dbReference type="NCBIfam" id="NF033391">
    <property type="entry name" value="lipid_A_LpxO"/>
    <property type="match status" value="1"/>
</dbReference>
<evidence type="ECO:0000313" key="7">
    <source>
        <dbReference type="Proteomes" id="UP000035050"/>
    </source>
</evidence>
<accession>A0A0E3U4L2</accession>
<feature type="domain" description="Aspartyl/asparaginy/proline hydroxylase" evidence="5">
    <location>
        <begin position="69"/>
        <end position="222"/>
    </location>
</feature>
<keyword evidence="3" id="KW-0560">Oxidoreductase</keyword>
<dbReference type="Gene3D" id="2.60.120.330">
    <property type="entry name" value="B-lactam Antibiotic, Isopenicillin N Synthase, Chain"/>
    <property type="match status" value="1"/>
</dbReference>
<name>A0A0E3U4L2_9BURK</name>
<keyword evidence="4" id="KW-0472">Membrane</keyword>
<evidence type="ECO:0000256" key="1">
    <source>
        <dbReference type="ARBA" id="ARBA00007730"/>
    </source>
</evidence>
<dbReference type="EMBL" id="CP011253">
    <property type="protein sequence ID" value="AKC68384.1"/>
    <property type="molecule type" value="Genomic_DNA"/>
</dbReference>
<evidence type="ECO:0000259" key="5">
    <source>
        <dbReference type="Pfam" id="PF05118"/>
    </source>
</evidence>
<keyword evidence="2" id="KW-0223">Dioxygenase</keyword>
<dbReference type="OrthoDB" id="21665at2"/>
<keyword evidence="4" id="KW-0812">Transmembrane</keyword>
<dbReference type="RefSeq" id="WP_046289831.1">
    <property type="nucleotide sequence ID" value="NZ_CP011253.3"/>
</dbReference>
<gene>
    <name evidence="6" type="ORF">MB84_01330</name>
</gene>
<dbReference type="InterPro" id="IPR051821">
    <property type="entry name" value="Asp/Asn_beta-hydroxylase"/>
</dbReference>
<dbReference type="Proteomes" id="UP000035050">
    <property type="component" value="Chromosome"/>
</dbReference>
<dbReference type="HOGENOM" id="CLU_927100_0_0_4"/>
<dbReference type="InterPro" id="IPR047694">
    <property type="entry name" value="Lipid_A_LpxO-like"/>
</dbReference>
<dbReference type="PANTHER" id="PTHR46332:SF5">
    <property type="entry name" value="ASPARTATE BETA-HYDROXYLASE DOMAIN CONTAINING 2"/>
    <property type="match status" value="1"/>
</dbReference>
<comment type="similarity">
    <text evidence="1">Belongs to the aspartyl/asparaginyl beta-hydroxylase family.</text>
</comment>